<keyword evidence="5" id="KW-0934">Plastid</keyword>
<evidence type="ECO:0000259" key="17">
    <source>
        <dbReference type="Pfam" id="PF01926"/>
    </source>
</evidence>
<evidence type="ECO:0000256" key="15">
    <source>
        <dbReference type="SAM" id="MobiDB-lite"/>
    </source>
</evidence>
<reference evidence="18" key="1">
    <citation type="submission" date="2017-05" db="UniProtKB">
        <authorList>
            <consortium name="EnsemblMetazoa"/>
        </authorList>
    </citation>
    <scope>IDENTIFICATION</scope>
</reference>
<feature type="region of interest" description="Disordered" evidence="15">
    <location>
        <begin position="1"/>
        <end position="40"/>
    </location>
</feature>
<dbReference type="InParanoid" id="A0A1X7TZI2"/>
<protein>
    <recommendedName>
        <fullName evidence="17">G domain-containing protein</fullName>
    </recommendedName>
</protein>
<dbReference type="GO" id="GO:0005525">
    <property type="term" value="F:GTP binding"/>
    <property type="evidence" value="ECO:0007669"/>
    <property type="project" value="InterPro"/>
</dbReference>
<evidence type="ECO:0000256" key="6">
    <source>
        <dbReference type="ARBA" id="ARBA00022692"/>
    </source>
</evidence>
<evidence type="ECO:0000256" key="10">
    <source>
        <dbReference type="ARBA" id="ARBA00022842"/>
    </source>
</evidence>
<evidence type="ECO:0000256" key="5">
    <source>
        <dbReference type="ARBA" id="ARBA00022640"/>
    </source>
</evidence>
<evidence type="ECO:0000256" key="1">
    <source>
        <dbReference type="ARBA" id="ARBA00001946"/>
    </source>
</evidence>
<dbReference type="Pfam" id="PF01926">
    <property type="entry name" value="MMR_HSR1"/>
    <property type="match status" value="1"/>
</dbReference>
<keyword evidence="4" id="KW-0150">Chloroplast</keyword>
<comment type="subcellular location">
    <subcellularLocation>
        <location evidence="2">Membrane</location>
        <topology evidence="2">Single-pass membrane protein</topology>
    </subcellularLocation>
    <subcellularLocation>
        <location evidence="14">Plastid</location>
        <location evidence="14">Chloroplast outer membrane</location>
    </subcellularLocation>
</comment>
<evidence type="ECO:0000256" key="11">
    <source>
        <dbReference type="ARBA" id="ARBA00022927"/>
    </source>
</evidence>
<keyword evidence="9" id="KW-1002">Plastid outer membrane</keyword>
<evidence type="ECO:0000256" key="7">
    <source>
        <dbReference type="ARBA" id="ARBA00022723"/>
    </source>
</evidence>
<dbReference type="OrthoDB" id="425923at2759"/>
<feature type="compositionally biased region" description="Polar residues" evidence="15">
    <location>
        <begin position="7"/>
        <end position="33"/>
    </location>
</feature>
<evidence type="ECO:0000256" key="8">
    <source>
        <dbReference type="ARBA" id="ARBA00022801"/>
    </source>
</evidence>
<keyword evidence="8" id="KW-0378">Hydrolase</keyword>
<evidence type="ECO:0000256" key="3">
    <source>
        <dbReference type="ARBA" id="ARBA00022448"/>
    </source>
</evidence>
<evidence type="ECO:0000256" key="13">
    <source>
        <dbReference type="ARBA" id="ARBA00023136"/>
    </source>
</evidence>
<dbReference type="SUPFAM" id="SSF52540">
    <property type="entry name" value="P-loop containing nucleoside triphosphate hydrolases"/>
    <property type="match status" value="1"/>
</dbReference>
<dbReference type="GO" id="GO:0016787">
    <property type="term" value="F:hydrolase activity"/>
    <property type="evidence" value="ECO:0007669"/>
    <property type="project" value="UniProtKB-KW"/>
</dbReference>
<name>A0A1X7TZI2_AMPQE</name>
<accession>A0A1X7TZI2</accession>
<evidence type="ECO:0000256" key="2">
    <source>
        <dbReference type="ARBA" id="ARBA00004167"/>
    </source>
</evidence>
<evidence type="ECO:0000256" key="16">
    <source>
        <dbReference type="SAM" id="Phobius"/>
    </source>
</evidence>
<dbReference type="InterPro" id="IPR045058">
    <property type="entry name" value="GIMA/IAN/Toc"/>
</dbReference>
<dbReference type="Gene3D" id="3.40.50.300">
    <property type="entry name" value="P-loop containing nucleotide triphosphate hydrolases"/>
    <property type="match status" value="1"/>
</dbReference>
<proteinExistence type="predicted"/>
<dbReference type="PANTHER" id="PTHR10903:SF135">
    <property type="entry name" value="TRANSLOCASE OF CHLOROPLAST 120, CHLOROPLASTIC-RELATED"/>
    <property type="match status" value="1"/>
</dbReference>
<keyword evidence="10" id="KW-0460">Magnesium</keyword>
<evidence type="ECO:0000256" key="4">
    <source>
        <dbReference type="ARBA" id="ARBA00022528"/>
    </source>
</evidence>
<feature type="transmembrane region" description="Helical" evidence="16">
    <location>
        <begin position="300"/>
        <end position="324"/>
    </location>
</feature>
<comment type="cofactor">
    <cofactor evidence="1">
        <name>Mg(2+)</name>
        <dbReference type="ChEBI" id="CHEBI:18420"/>
    </cofactor>
</comment>
<dbReference type="PANTHER" id="PTHR10903">
    <property type="entry name" value="GTPASE, IMAP FAMILY MEMBER-RELATED"/>
    <property type="match status" value="1"/>
</dbReference>
<keyword evidence="7" id="KW-0479">Metal-binding</keyword>
<keyword evidence="12 16" id="KW-1133">Transmembrane helix</keyword>
<sequence>MAESEGENSITIVPGNENIQDNENIVGNGNTKGDPTPDSIDPKVEELRDKKKPVNILVIGPTFSGKSTLINAMFGRDVVLVYASPRSVTRRVEAYKGKYEGVEIKIYDSVGFGDTEGRTGRSILYEIDEHGQFDLILICTKLVERIDCAMFSELASVLNEEMWKRTVVVLTFANQFKTLESVKESKKSPENQMNVQIIACKARVIEYLRSKSVNKKVLERIPFCLAGLKDEKKLPMTNDWLKTLWKTCIDRSSDEARTFLTFYARNRGFIEAGSVVGAVGAGAGIGAVVGTFFAPGPGTAIGAAVGAGVGGAVSLVGVGLGHIFR</sequence>
<dbReference type="GO" id="GO:0015031">
    <property type="term" value="P:protein transport"/>
    <property type="evidence" value="ECO:0007669"/>
    <property type="project" value="UniProtKB-KW"/>
</dbReference>
<dbReference type="GO" id="GO:0046872">
    <property type="term" value="F:metal ion binding"/>
    <property type="evidence" value="ECO:0007669"/>
    <property type="project" value="UniProtKB-KW"/>
</dbReference>
<feature type="transmembrane region" description="Helical" evidence="16">
    <location>
        <begin position="275"/>
        <end position="294"/>
    </location>
</feature>
<dbReference type="EnsemblMetazoa" id="Aqu2.1.20661_001">
    <property type="protein sequence ID" value="Aqu2.1.20661_001"/>
    <property type="gene ID" value="Aqu2.1.20661"/>
</dbReference>
<keyword evidence="6 16" id="KW-0812">Transmembrane</keyword>
<feature type="domain" description="G" evidence="17">
    <location>
        <begin position="56"/>
        <end position="169"/>
    </location>
</feature>
<evidence type="ECO:0000313" key="18">
    <source>
        <dbReference type="EnsemblMetazoa" id="Aqu2.1.20661_001"/>
    </source>
</evidence>
<evidence type="ECO:0000256" key="12">
    <source>
        <dbReference type="ARBA" id="ARBA00022989"/>
    </source>
</evidence>
<dbReference type="GO" id="GO:0016020">
    <property type="term" value="C:membrane"/>
    <property type="evidence" value="ECO:0007669"/>
    <property type="project" value="UniProtKB-SubCell"/>
</dbReference>
<keyword evidence="13 16" id="KW-0472">Membrane</keyword>
<keyword evidence="3" id="KW-0813">Transport</keyword>
<dbReference type="AlphaFoldDB" id="A0A1X7TZI2"/>
<organism evidence="18">
    <name type="scientific">Amphimedon queenslandica</name>
    <name type="common">Sponge</name>
    <dbReference type="NCBI Taxonomy" id="400682"/>
    <lineage>
        <taxon>Eukaryota</taxon>
        <taxon>Metazoa</taxon>
        <taxon>Porifera</taxon>
        <taxon>Demospongiae</taxon>
        <taxon>Heteroscleromorpha</taxon>
        <taxon>Haplosclerida</taxon>
        <taxon>Niphatidae</taxon>
        <taxon>Amphimedon</taxon>
    </lineage>
</organism>
<dbReference type="InterPro" id="IPR027417">
    <property type="entry name" value="P-loop_NTPase"/>
</dbReference>
<keyword evidence="11" id="KW-0653">Protein transport</keyword>
<dbReference type="InterPro" id="IPR006073">
    <property type="entry name" value="GTP-bd"/>
</dbReference>
<evidence type="ECO:0000256" key="9">
    <source>
        <dbReference type="ARBA" id="ARBA00022805"/>
    </source>
</evidence>
<evidence type="ECO:0000256" key="14">
    <source>
        <dbReference type="ARBA" id="ARBA00024013"/>
    </source>
</evidence>